<dbReference type="Proteomes" id="UP001075704">
    <property type="component" value="Unassembled WGS sequence"/>
</dbReference>
<dbReference type="InterPro" id="IPR011051">
    <property type="entry name" value="RmlC_Cupin_sf"/>
</dbReference>
<dbReference type="AlphaFoldDB" id="A0A9P4EE53"/>
<dbReference type="SUPFAM" id="SSF51182">
    <property type="entry name" value="RmlC-like cupins"/>
    <property type="match status" value="1"/>
</dbReference>
<proteinExistence type="predicted"/>
<accession>A0A9P4EE53</accession>
<feature type="domain" description="Sugar 3,4-ketoisomerase QdtA cupin" evidence="1">
    <location>
        <begin position="8"/>
        <end position="136"/>
    </location>
</feature>
<sequence length="138" mass="15871">MKNTCVYDCTIIELDKHHHEKGNITVVENSFTVPFDIQRTYYLYDIPGGESRGGHAHKELRQLIVAASGSFTVTLDDGKVRRSFVLNRPYQGLLVVPGIWRTLDDFSSGAVCLVLASHIYDEHDYIRDYQDFIRYKND</sequence>
<reference evidence="3" key="1">
    <citation type="submission" date="2022-12" db="EMBL/GenBank/DDBJ databases">
        <title>Development of a Multilocus Sequence Typing Scheme for Bacteroides fragilis Based on Whole Genome Sequencing Data and Clinical Application.</title>
        <authorList>
            <person name="Nielsen F.D."/>
            <person name="Justesen U.S."/>
        </authorList>
    </citation>
    <scope>NUCLEOTIDE SEQUENCE</scope>
    <source>
        <strain evidence="3">BF_AM_ODE_DK_2015_4</strain>
        <strain evidence="2">BF_BC_ODE_DK_2015_2</strain>
    </source>
</reference>
<dbReference type="InterPro" id="IPR008894">
    <property type="entry name" value="QdtA_cupin_dom"/>
</dbReference>
<protein>
    <submittedName>
        <fullName evidence="3">FdtA/QdtA family cupin domain-containing protein</fullName>
    </submittedName>
</protein>
<dbReference type="EMBL" id="JAPTZU010000001">
    <property type="protein sequence ID" value="MCZ2686613.1"/>
    <property type="molecule type" value="Genomic_DNA"/>
</dbReference>
<dbReference type="CDD" id="cd20292">
    <property type="entry name" value="cupin_QdtA-like"/>
    <property type="match status" value="1"/>
</dbReference>
<organism evidence="3 4">
    <name type="scientific">Bacteroides fragilis</name>
    <dbReference type="NCBI Taxonomy" id="817"/>
    <lineage>
        <taxon>Bacteria</taxon>
        <taxon>Pseudomonadati</taxon>
        <taxon>Bacteroidota</taxon>
        <taxon>Bacteroidia</taxon>
        <taxon>Bacteroidales</taxon>
        <taxon>Bacteroidaceae</taxon>
        <taxon>Bacteroides</taxon>
    </lineage>
</organism>
<evidence type="ECO:0000259" key="1">
    <source>
        <dbReference type="Pfam" id="PF05523"/>
    </source>
</evidence>
<dbReference type="Gene3D" id="2.60.120.10">
    <property type="entry name" value="Jelly Rolls"/>
    <property type="match status" value="1"/>
</dbReference>
<evidence type="ECO:0000313" key="4">
    <source>
        <dbReference type="Proteomes" id="UP001079672"/>
    </source>
</evidence>
<dbReference type="InterPro" id="IPR014710">
    <property type="entry name" value="RmlC-like_jellyroll"/>
</dbReference>
<dbReference type="Proteomes" id="UP001079672">
    <property type="component" value="Unassembled WGS sequence"/>
</dbReference>
<comment type="caution">
    <text evidence="3">The sequence shown here is derived from an EMBL/GenBank/DDBJ whole genome shotgun (WGS) entry which is preliminary data.</text>
</comment>
<gene>
    <name evidence="2" type="ORF">O1422_05520</name>
    <name evidence="3" type="ORF">O1433_03755</name>
</gene>
<evidence type="ECO:0000313" key="2">
    <source>
        <dbReference type="EMBL" id="MCZ2653619.1"/>
    </source>
</evidence>
<dbReference type="Pfam" id="PF05523">
    <property type="entry name" value="FdtA"/>
    <property type="match status" value="1"/>
</dbReference>
<name>A0A9P4EE53_BACFG</name>
<dbReference type="RefSeq" id="WP_146352946.1">
    <property type="nucleotide sequence ID" value="NZ_CP117955.1"/>
</dbReference>
<evidence type="ECO:0000313" key="3">
    <source>
        <dbReference type="EMBL" id="MCZ2686613.1"/>
    </source>
</evidence>
<dbReference type="EMBL" id="JAPUAC010000003">
    <property type="protein sequence ID" value="MCZ2653619.1"/>
    <property type="molecule type" value="Genomic_DNA"/>
</dbReference>